<reference evidence="2 3" key="1">
    <citation type="submission" date="2016-04" db="EMBL/GenBank/DDBJ databases">
        <title>Evolutionary innovation and constraint leading to complex multicellularity in the Ascomycota.</title>
        <authorList>
            <person name="Cisse O."/>
            <person name="Nguyen A."/>
            <person name="Hewitt D.A."/>
            <person name="Jedd G."/>
            <person name="Stajich J.E."/>
        </authorList>
    </citation>
    <scope>NUCLEOTIDE SEQUENCE [LARGE SCALE GENOMIC DNA]</scope>
    <source>
        <strain evidence="2 3">DAH-3</strain>
    </source>
</reference>
<feature type="chain" id="PRO_5012979246" evidence="1">
    <location>
        <begin position="24"/>
        <end position="219"/>
    </location>
</feature>
<evidence type="ECO:0000313" key="3">
    <source>
        <dbReference type="Proteomes" id="UP000186594"/>
    </source>
</evidence>
<dbReference type="Proteomes" id="UP000186594">
    <property type="component" value="Unassembled WGS sequence"/>
</dbReference>
<name>A0A1U7LU97_NEOID</name>
<accession>A0A1U7LU97</accession>
<organism evidence="2 3">
    <name type="scientific">Neolecta irregularis (strain DAH-3)</name>
    <dbReference type="NCBI Taxonomy" id="1198029"/>
    <lineage>
        <taxon>Eukaryota</taxon>
        <taxon>Fungi</taxon>
        <taxon>Dikarya</taxon>
        <taxon>Ascomycota</taxon>
        <taxon>Taphrinomycotina</taxon>
        <taxon>Neolectales</taxon>
        <taxon>Neolectaceae</taxon>
        <taxon>Neolecta</taxon>
    </lineage>
</organism>
<keyword evidence="3" id="KW-1185">Reference proteome</keyword>
<gene>
    <name evidence="2" type="ORF">NEOLI_003719</name>
</gene>
<dbReference type="AlphaFoldDB" id="A0A1U7LU97"/>
<protein>
    <submittedName>
        <fullName evidence="2">Uncharacterized protein</fullName>
    </submittedName>
</protein>
<evidence type="ECO:0000256" key="1">
    <source>
        <dbReference type="SAM" id="SignalP"/>
    </source>
</evidence>
<proteinExistence type="predicted"/>
<dbReference type="EMBL" id="LXFE01000225">
    <property type="protein sequence ID" value="OLL26188.1"/>
    <property type="molecule type" value="Genomic_DNA"/>
</dbReference>
<keyword evidence="1" id="KW-0732">Signal</keyword>
<feature type="signal peptide" evidence="1">
    <location>
        <begin position="1"/>
        <end position="23"/>
    </location>
</feature>
<comment type="caution">
    <text evidence="2">The sequence shown here is derived from an EMBL/GenBank/DDBJ whole genome shotgun (WGS) entry which is preliminary data.</text>
</comment>
<sequence>MQLVRNISSLTVIFFLIIASIPAKPFETSVNDQALQIVDGLKSGTAASGMKISMLPHLNALDFLKEASVESDNPQSKFHVITSELLNMSNNILAAIKAANNLPEHFDGSELERKVLLDEITESLKELGAQLISTTQEIASSGSSLLYYEDVYVHLSNADLNRICQGLFSSLNILIQILNKTLGTDDGGLGPILQKLLSGLFEDNGITGGLLDRLFNGLL</sequence>
<evidence type="ECO:0000313" key="2">
    <source>
        <dbReference type="EMBL" id="OLL26188.1"/>
    </source>
</evidence>